<dbReference type="InterPro" id="IPR005218">
    <property type="entry name" value="Diacylglycerol/lipid_kinase"/>
</dbReference>
<keyword evidence="9" id="KW-0443">Lipid metabolism</keyword>
<dbReference type="Gene3D" id="2.60.200.40">
    <property type="match status" value="1"/>
</dbReference>
<evidence type="ECO:0000256" key="7">
    <source>
        <dbReference type="ARBA" id="ARBA00022840"/>
    </source>
</evidence>
<dbReference type="Pfam" id="PF19279">
    <property type="entry name" value="YegS_C"/>
    <property type="match status" value="1"/>
</dbReference>
<evidence type="ECO:0000256" key="11">
    <source>
        <dbReference type="ARBA" id="ARBA00023264"/>
    </source>
</evidence>
<dbReference type="AlphaFoldDB" id="A0A0K0Y038"/>
<dbReference type="PANTHER" id="PTHR12358">
    <property type="entry name" value="SPHINGOSINE KINASE"/>
    <property type="match status" value="1"/>
</dbReference>
<dbReference type="RefSeq" id="WP_049726752.1">
    <property type="nucleotide sequence ID" value="NZ_CP012154.1"/>
</dbReference>
<keyword evidence="11" id="KW-1208">Phospholipid metabolism</keyword>
<gene>
    <name evidence="12" type="ORF">WM2015_2895</name>
</gene>
<dbReference type="NCBIfam" id="TIGR00147">
    <property type="entry name" value="YegS/Rv2252/BmrU family lipid kinase"/>
    <property type="match status" value="1"/>
</dbReference>
<keyword evidence="4" id="KW-0479">Metal-binding</keyword>
<keyword evidence="5" id="KW-0547">Nucleotide-binding</keyword>
<name>A0A0K0Y038_9GAMM</name>
<evidence type="ECO:0000313" key="13">
    <source>
        <dbReference type="Proteomes" id="UP000066624"/>
    </source>
</evidence>
<evidence type="ECO:0000256" key="5">
    <source>
        <dbReference type="ARBA" id="ARBA00022741"/>
    </source>
</evidence>
<dbReference type="Pfam" id="PF00781">
    <property type="entry name" value="DAGK_cat"/>
    <property type="match status" value="1"/>
</dbReference>
<reference evidence="12 13" key="1">
    <citation type="submission" date="2015-07" db="EMBL/GenBank/DDBJ databases">
        <authorList>
            <person name="Noorani M."/>
        </authorList>
    </citation>
    <scope>NUCLEOTIDE SEQUENCE [LARGE SCALE GENOMIC DNA]</scope>
    <source>
        <strain evidence="12 13">KCTC 42284</strain>
    </source>
</reference>
<keyword evidence="8" id="KW-0460">Magnesium</keyword>
<dbReference type="GO" id="GO:0005524">
    <property type="term" value="F:ATP binding"/>
    <property type="evidence" value="ECO:0007669"/>
    <property type="project" value="UniProtKB-KW"/>
</dbReference>
<keyword evidence="6" id="KW-0418">Kinase</keyword>
<dbReference type="SMART" id="SM00046">
    <property type="entry name" value="DAGKc"/>
    <property type="match status" value="1"/>
</dbReference>
<comment type="cofactor">
    <cofactor evidence="1">
        <name>Mg(2+)</name>
        <dbReference type="ChEBI" id="CHEBI:18420"/>
    </cofactor>
</comment>
<evidence type="ECO:0000256" key="9">
    <source>
        <dbReference type="ARBA" id="ARBA00023098"/>
    </source>
</evidence>
<keyword evidence="3" id="KW-0808">Transferase</keyword>
<dbReference type="Proteomes" id="UP000066624">
    <property type="component" value="Chromosome"/>
</dbReference>
<keyword evidence="2" id="KW-0444">Lipid biosynthesis</keyword>
<dbReference type="SUPFAM" id="SSF111331">
    <property type="entry name" value="NAD kinase/diacylglycerol kinase-like"/>
    <property type="match status" value="1"/>
</dbReference>
<dbReference type="PANTHER" id="PTHR12358:SF106">
    <property type="entry name" value="LIPID KINASE YEGS"/>
    <property type="match status" value="1"/>
</dbReference>
<keyword evidence="7" id="KW-0067">ATP-binding</keyword>
<dbReference type="GO" id="GO:0046872">
    <property type="term" value="F:metal ion binding"/>
    <property type="evidence" value="ECO:0007669"/>
    <property type="project" value="UniProtKB-KW"/>
</dbReference>
<evidence type="ECO:0000313" key="12">
    <source>
        <dbReference type="EMBL" id="AKS43252.1"/>
    </source>
</evidence>
<protein>
    <submittedName>
        <fullName evidence="12">Uncharacterized protein</fullName>
    </submittedName>
</protein>
<evidence type="ECO:0000256" key="8">
    <source>
        <dbReference type="ARBA" id="ARBA00022842"/>
    </source>
</evidence>
<dbReference type="GO" id="GO:0008654">
    <property type="term" value="P:phospholipid biosynthetic process"/>
    <property type="evidence" value="ECO:0007669"/>
    <property type="project" value="UniProtKB-KW"/>
</dbReference>
<dbReference type="GO" id="GO:0004143">
    <property type="term" value="F:ATP-dependent diacylglycerol kinase activity"/>
    <property type="evidence" value="ECO:0007669"/>
    <property type="project" value="TreeGrafter"/>
</dbReference>
<dbReference type="Gene3D" id="3.40.50.10330">
    <property type="entry name" value="Probable inorganic polyphosphate/atp-NAD kinase, domain 1"/>
    <property type="match status" value="1"/>
</dbReference>
<keyword evidence="13" id="KW-1185">Reference proteome</keyword>
<evidence type="ECO:0000256" key="3">
    <source>
        <dbReference type="ARBA" id="ARBA00022679"/>
    </source>
</evidence>
<proteinExistence type="predicted"/>
<dbReference type="InterPro" id="IPR050187">
    <property type="entry name" value="Lipid_Phosphate_FormReg"/>
</dbReference>
<dbReference type="STRING" id="1579979.WM2015_2895"/>
<evidence type="ECO:0000256" key="1">
    <source>
        <dbReference type="ARBA" id="ARBA00001946"/>
    </source>
</evidence>
<evidence type="ECO:0000256" key="6">
    <source>
        <dbReference type="ARBA" id="ARBA00022777"/>
    </source>
</evidence>
<accession>A0A0K0Y038</accession>
<evidence type="ECO:0000256" key="10">
    <source>
        <dbReference type="ARBA" id="ARBA00023209"/>
    </source>
</evidence>
<keyword evidence="10" id="KW-0594">Phospholipid biosynthesis</keyword>
<dbReference type="GO" id="GO:0005886">
    <property type="term" value="C:plasma membrane"/>
    <property type="evidence" value="ECO:0007669"/>
    <property type="project" value="TreeGrafter"/>
</dbReference>
<dbReference type="EMBL" id="CP012154">
    <property type="protein sequence ID" value="AKS43252.1"/>
    <property type="molecule type" value="Genomic_DNA"/>
</dbReference>
<dbReference type="InterPro" id="IPR001206">
    <property type="entry name" value="Diacylglycerol_kinase_cat_dom"/>
</dbReference>
<dbReference type="InterPro" id="IPR045540">
    <property type="entry name" value="YegS/DAGK_C"/>
</dbReference>
<dbReference type="KEGG" id="wma:WM2015_2895"/>
<sequence>MPATSFLINPVAGGHRGRTEHPLAERIRALMPEAEICLTSAPGDAERLARERSLDDDRLVVAVGGDGTVHEVARGLVGGRALMGVLPVGSGNDFARMLLSPTEPEAALAWFAEAKPRACDVGQVRLQTVAGQVIEGHFVNSLGIGFEAEVAASAGQAKVFRGFSRYLVAALVHLFSYRAPEMQLRWNDQAIEDRQFLIAVGNGQSAGGGFRLTPEAEIDDGKLDLCRADALPIHRLLRILPSVLRGTHGRFAGVHADRIERISVDCPAGVGVHGDGEILARDAVRIEVSVLAGALRLLG</sequence>
<dbReference type="PROSITE" id="PS50146">
    <property type="entry name" value="DAGK"/>
    <property type="match status" value="1"/>
</dbReference>
<evidence type="ECO:0000256" key="4">
    <source>
        <dbReference type="ARBA" id="ARBA00022723"/>
    </source>
</evidence>
<evidence type="ECO:0000256" key="2">
    <source>
        <dbReference type="ARBA" id="ARBA00022516"/>
    </source>
</evidence>
<organism evidence="12 13">
    <name type="scientific">Wenzhouxiangella marina</name>
    <dbReference type="NCBI Taxonomy" id="1579979"/>
    <lineage>
        <taxon>Bacteria</taxon>
        <taxon>Pseudomonadati</taxon>
        <taxon>Pseudomonadota</taxon>
        <taxon>Gammaproteobacteria</taxon>
        <taxon>Chromatiales</taxon>
        <taxon>Wenzhouxiangellaceae</taxon>
        <taxon>Wenzhouxiangella</taxon>
    </lineage>
</organism>
<dbReference type="InterPro" id="IPR016064">
    <property type="entry name" value="NAD/diacylglycerol_kinase_sf"/>
</dbReference>
<dbReference type="InterPro" id="IPR017438">
    <property type="entry name" value="ATP-NAD_kinase_N"/>
</dbReference>